<dbReference type="EMBL" id="KL662168">
    <property type="protein sequence ID" value="KFM28448.1"/>
    <property type="molecule type" value="Genomic_DNA"/>
</dbReference>
<organism evidence="2 3">
    <name type="scientific">Auxenochlorella protothecoides</name>
    <name type="common">Green microalga</name>
    <name type="synonym">Chlorella protothecoides</name>
    <dbReference type="NCBI Taxonomy" id="3075"/>
    <lineage>
        <taxon>Eukaryota</taxon>
        <taxon>Viridiplantae</taxon>
        <taxon>Chlorophyta</taxon>
        <taxon>core chlorophytes</taxon>
        <taxon>Trebouxiophyceae</taxon>
        <taxon>Chlorellales</taxon>
        <taxon>Chlorellaceae</taxon>
        <taxon>Auxenochlorella</taxon>
    </lineage>
</organism>
<reference evidence="2 3" key="1">
    <citation type="journal article" date="2014" name="BMC Genomics">
        <title>Oil accumulation mechanisms of the oleaginous microalga Chlorella protothecoides revealed through its genome, transcriptomes, and proteomes.</title>
        <authorList>
            <person name="Gao C."/>
            <person name="Wang Y."/>
            <person name="Shen Y."/>
            <person name="Yan D."/>
            <person name="He X."/>
            <person name="Dai J."/>
            <person name="Wu Q."/>
        </authorList>
    </citation>
    <scope>NUCLEOTIDE SEQUENCE [LARGE SCALE GENOMIC DNA]</scope>
    <source>
        <strain evidence="2 3">0710</strain>
    </source>
</reference>
<dbReference type="AlphaFoldDB" id="A0A087SRU4"/>
<gene>
    <name evidence="2" type="ORF">F751_5361</name>
</gene>
<name>A0A087SRU4_AUXPR</name>
<dbReference type="GeneID" id="23616752"/>
<keyword evidence="3" id="KW-1185">Reference proteome</keyword>
<evidence type="ECO:0000313" key="2">
    <source>
        <dbReference type="EMBL" id="KFM28448.1"/>
    </source>
</evidence>
<evidence type="ECO:0000313" key="3">
    <source>
        <dbReference type="Proteomes" id="UP000028924"/>
    </source>
</evidence>
<dbReference type="RefSeq" id="XP_011401463.1">
    <property type="nucleotide sequence ID" value="XM_011403161.1"/>
</dbReference>
<evidence type="ECO:0000256" key="1">
    <source>
        <dbReference type="SAM" id="MobiDB-lite"/>
    </source>
</evidence>
<dbReference type="Proteomes" id="UP000028924">
    <property type="component" value="Unassembled WGS sequence"/>
</dbReference>
<feature type="region of interest" description="Disordered" evidence="1">
    <location>
        <begin position="46"/>
        <end position="68"/>
    </location>
</feature>
<dbReference type="KEGG" id="apro:F751_5361"/>
<protein>
    <submittedName>
        <fullName evidence="2">Uncharacterized protein</fullName>
    </submittedName>
</protein>
<sequence>MGHDRAGDESMSRVKWQHAATPASARSHLLWATHVIDADEEQAHGLSVGPPVIESTDEAVRHTHSDYV</sequence>
<feature type="compositionally biased region" description="Basic and acidic residues" evidence="1">
    <location>
        <begin position="58"/>
        <end position="68"/>
    </location>
</feature>
<proteinExistence type="predicted"/>
<accession>A0A087SRU4</accession>